<evidence type="ECO:0000256" key="1">
    <source>
        <dbReference type="SAM" id="MobiDB-lite"/>
    </source>
</evidence>
<accession>R7TUN7</accession>
<dbReference type="AlphaFoldDB" id="R7TUN7"/>
<reference evidence="4" key="1">
    <citation type="submission" date="2012-12" db="EMBL/GenBank/DDBJ databases">
        <authorList>
            <person name="Hellsten U."/>
            <person name="Grimwood J."/>
            <person name="Chapman J.A."/>
            <person name="Shapiro H."/>
            <person name="Aerts A."/>
            <person name="Otillar R.P."/>
            <person name="Terry A.Y."/>
            <person name="Boore J.L."/>
            <person name="Simakov O."/>
            <person name="Marletaz F."/>
            <person name="Cho S.-J."/>
            <person name="Edsinger-Gonzales E."/>
            <person name="Havlak P."/>
            <person name="Kuo D.-H."/>
            <person name="Larsson T."/>
            <person name="Lv J."/>
            <person name="Arendt D."/>
            <person name="Savage R."/>
            <person name="Osoegawa K."/>
            <person name="de Jong P."/>
            <person name="Lindberg D.R."/>
            <person name="Seaver E.C."/>
            <person name="Weisblat D.A."/>
            <person name="Putnam N.H."/>
            <person name="Grigoriev I.V."/>
            <person name="Rokhsar D.S."/>
        </authorList>
    </citation>
    <scope>NUCLEOTIDE SEQUENCE</scope>
    <source>
        <strain evidence="4">I ESC-2004</strain>
    </source>
</reference>
<evidence type="ECO:0008006" key="5">
    <source>
        <dbReference type="Google" id="ProtNLM"/>
    </source>
</evidence>
<dbReference type="EnsemblMetazoa" id="CapteT199341">
    <property type="protein sequence ID" value="CapteP199341"/>
    <property type="gene ID" value="CapteG199341"/>
</dbReference>
<proteinExistence type="predicted"/>
<feature type="compositionally biased region" description="Basic and acidic residues" evidence="1">
    <location>
        <begin position="364"/>
        <end position="380"/>
    </location>
</feature>
<feature type="region of interest" description="Disordered" evidence="1">
    <location>
        <begin position="356"/>
        <end position="401"/>
    </location>
</feature>
<dbReference type="EMBL" id="AMQN01010982">
    <property type="status" value="NOT_ANNOTATED_CDS"/>
    <property type="molecule type" value="Genomic_DNA"/>
</dbReference>
<evidence type="ECO:0000313" key="4">
    <source>
        <dbReference type="Proteomes" id="UP000014760"/>
    </source>
</evidence>
<gene>
    <name evidence="2" type="ORF">CAPTEDRAFT_199341</name>
</gene>
<dbReference type="InterPro" id="IPR036691">
    <property type="entry name" value="Endo/exonu/phosph_ase_sf"/>
</dbReference>
<dbReference type="Gene3D" id="3.60.10.10">
    <property type="entry name" value="Endonuclease/exonuclease/phosphatase"/>
    <property type="match status" value="1"/>
</dbReference>
<evidence type="ECO:0000313" key="3">
    <source>
        <dbReference type="EnsemblMetazoa" id="CapteP199341"/>
    </source>
</evidence>
<organism evidence="2">
    <name type="scientific">Capitella teleta</name>
    <name type="common">Polychaete worm</name>
    <dbReference type="NCBI Taxonomy" id="283909"/>
    <lineage>
        <taxon>Eukaryota</taxon>
        <taxon>Metazoa</taxon>
        <taxon>Spiralia</taxon>
        <taxon>Lophotrochozoa</taxon>
        <taxon>Annelida</taxon>
        <taxon>Polychaeta</taxon>
        <taxon>Sedentaria</taxon>
        <taxon>Scolecida</taxon>
        <taxon>Capitellidae</taxon>
        <taxon>Capitella</taxon>
    </lineage>
</organism>
<reference evidence="2 4" key="2">
    <citation type="journal article" date="2013" name="Nature">
        <title>Insights into bilaterian evolution from three spiralian genomes.</title>
        <authorList>
            <person name="Simakov O."/>
            <person name="Marletaz F."/>
            <person name="Cho S.J."/>
            <person name="Edsinger-Gonzales E."/>
            <person name="Havlak P."/>
            <person name="Hellsten U."/>
            <person name="Kuo D.H."/>
            <person name="Larsson T."/>
            <person name="Lv J."/>
            <person name="Arendt D."/>
            <person name="Savage R."/>
            <person name="Osoegawa K."/>
            <person name="de Jong P."/>
            <person name="Grimwood J."/>
            <person name="Chapman J.A."/>
            <person name="Shapiro H."/>
            <person name="Aerts A."/>
            <person name="Otillar R.P."/>
            <person name="Terry A.Y."/>
            <person name="Boore J.L."/>
            <person name="Grigoriev I.V."/>
            <person name="Lindberg D.R."/>
            <person name="Seaver E.C."/>
            <person name="Weisblat D.A."/>
            <person name="Putnam N.H."/>
            <person name="Rokhsar D.S."/>
        </authorList>
    </citation>
    <scope>NUCLEOTIDE SEQUENCE</scope>
    <source>
        <strain evidence="2 4">I ESC-2004</strain>
    </source>
</reference>
<evidence type="ECO:0000313" key="2">
    <source>
        <dbReference type="EMBL" id="ELT97282.1"/>
    </source>
</evidence>
<reference evidence="3" key="3">
    <citation type="submission" date="2015-06" db="UniProtKB">
        <authorList>
            <consortium name="EnsemblMetazoa"/>
        </authorList>
    </citation>
    <scope>IDENTIFICATION</scope>
</reference>
<keyword evidence="4" id="KW-1185">Reference proteome</keyword>
<dbReference type="Proteomes" id="UP000014760">
    <property type="component" value="Unassembled WGS sequence"/>
</dbReference>
<sequence length="401" mass="45078">MPDDEMLLGRPYGGVAIMWRKTLCSQVVPIHSASKRVCVVKAYISECNLSIVIINCYMPCDSHSRISFKDVFLGAMDCVECILAQHADCSVVLAGDMNLDLGRDNAHDVYFDQTLERLGLKDLWCASSQRQPFTFCDLASGARSCIDHIAVSGDLLNQCTELRPHHVAINPSGHTPITVEIDAGLRATQAQSSRPRTVSVIEWHRTGAFTEDYRRKMDQRLLGAAAPTVEICGNCTDPDHRKEIDEWCNQLIDIALEADHVFPRKGARRRVICGWNDEVREFKDECQFWCTLWEQSTKTDHLLYEMMRHPNNFTVTVTVTVTVSESMQNRENAESSVTVYDPLLTSAWLSDTYIQHPHSQDSVPDEKDQPRTSRGVHEAAEELSPGLCPGARITRVDSVEP</sequence>
<dbReference type="SUPFAM" id="SSF56219">
    <property type="entry name" value="DNase I-like"/>
    <property type="match status" value="1"/>
</dbReference>
<dbReference type="HOGENOM" id="CLU_687445_0_0_1"/>
<dbReference type="OrthoDB" id="7476844at2759"/>
<dbReference type="EMBL" id="KB308612">
    <property type="protein sequence ID" value="ELT97282.1"/>
    <property type="molecule type" value="Genomic_DNA"/>
</dbReference>
<protein>
    <recommendedName>
        <fullName evidence="5">Endonuclease/exonuclease/phosphatase domain-containing protein</fullName>
    </recommendedName>
</protein>
<name>R7TUN7_CAPTE</name>